<organism evidence="3 4">
    <name type="scientific">Roseateles toxinivorans</name>
    <dbReference type="NCBI Taxonomy" id="270368"/>
    <lineage>
        <taxon>Bacteria</taxon>
        <taxon>Pseudomonadati</taxon>
        <taxon>Pseudomonadota</taxon>
        <taxon>Betaproteobacteria</taxon>
        <taxon>Burkholderiales</taxon>
        <taxon>Sphaerotilaceae</taxon>
        <taxon>Roseateles</taxon>
    </lineage>
</organism>
<evidence type="ECO:0000259" key="2">
    <source>
        <dbReference type="Pfam" id="PF00350"/>
    </source>
</evidence>
<keyword evidence="4" id="KW-1185">Reference proteome</keyword>
<comment type="caution">
    <text evidence="3">The sequence shown here is derived from an EMBL/GenBank/DDBJ whole genome shotgun (WGS) entry which is preliminary data.</text>
</comment>
<dbReference type="Gene3D" id="3.40.50.300">
    <property type="entry name" value="P-loop containing nucleotide triphosphate hydrolases"/>
    <property type="match status" value="1"/>
</dbReference>
<dbReference type="AlphaFoldDB" id="A0A4R6QMN1"/>
<proteinExistence type="predicted"/>
<accession>A0A4R6QMN1</accession>
<dbReference type="InterPro" id="IPR045063">
    <property type="entry name" value="Dynamin_N"/>
</dbReference>
<dbReference type="InterPro" id="IPR027417">
    <property type="entry name" value="P-loop_NTPase"/>
</dbReference>
<dbReference type="InterPro" id="IPR051943">
    <property type="entry name" value="TRAFAC_Dynamin-like_GTPase"/>
</dbReference>
<evidence type="ECO:0000256" key="1">
    <source>
        <dbReference type="SAM" id="MobiDB-lite"/>
    </source>
</evidence>
<evidence type="ECO:0000313" key="3">
    <source>
        <dbReference type="EMBL" id="TDP71205.1"/>
    </source>
</evidence>
<protein>
    <submittedName>
        <fullName evidence="3">Dynamin family protein</fullName>
    </submittedName>
</protein>
<dbReference type="Pfam" id="PF00350">
    <property type="entry name" value="Dynamin_N"/>
    <property type="match status" value="1"/>
</dbReference>
<dbReference type="EMBL" id="SNXS01000003">
    <property type="protein sequence ID" value="TDP71205.1"/>
    <property type="molecule type" value="Genomic_DNA"/>
</dbReference>
<feature type="region of interest" description="Disordered" evidence="1">
    <location>
        <begin position="172"/>
        <end position="195"/>
    </location>
</feature>
<dbReference type="OrthoDB" id="5295100at2"/>
<name>A0A4R6QMN1_9BURK</name>
<feature type="domain" description="Dynamin N-terminal" evidence="2">
    <location>
        <begin position="61"/>
        <end position="282"/>
    </location>
</feature>
<gene>
    <name evidence="3" type="ORF">DES47_103184</name>
</gene>
<dbReference type="Proteomes" id="UP000295361">
    <property type="component" value="Unassembled WGS sequence"/>
</dbReference>
<dbReference type="RefSeq" id="WP_133701000.1">
    <property type="nucleotide sequence ID" value="NZ_SNXS01000003.1"/>
</dbReference>
<dbReference type="PANTHER" id="PTHR43681">
    <property type="entry name" value="TRANSMEMBRANE GTPASE FZO"/>
    <property type="match status" value="1"/>
</dbReference>
<sequence length="679" mass="75735">MNGSPRSLAQRLDGLNAWRASLDAALAELVQHLAGQGLLDETASEQLDRLRLRVGGDKLVVAFVAEFSRGKSELINAMFFSDTGRRVLPATPGRTTMCPVEMSYDQGEPAMLSLLPIETRIEGRSLSDLRLRRSIWTHVPLDDLSHEELALTLMEVTRTRAVSVEEARKLGLWSDEPDANDKTSPSPDNPPLREDGLVDVPAWRHALIKYPHPLLAQGLVVLDTPGLNAVGAEPELTLSVIPAAHAVVYILGADTGVTRSDMNVWREHLNEGAMARFVVLNKIDTLNDPLLPVDVVQAQIRKQCANTARTLGVEPDRVFPLSARQALTARLRGDTKGLEASRLPALETMLAKALLPQRGELLAKAVQETVQGVQNHVQRQLTLRRRHNTEQALELRGARGKNATSLRAMRDRVDLEGQRFELCSQRMQALKAIHSRSLKELLDGLAGERVREQVRQMQLGMDASFFHVGARKVFVAMCRELHQLLNQAQVRVDEMQGMLVSSIQMLNTDYGFALAVQQAPDFSRCSRELEMLERSYSQYLGIRSALRLLQPDFMEQFRRMLLAKLRAVFDAARVEVERWSKTATVQIDAQLRERRDTFVRRREALTRIEAEAGELEARLAQLVALEQRLSLAQVRIQPVVNMVLAAAQSMPTRGDDGEFELPTVAAGEFDASWAQVAAE</sequence>
<evidence type="ECO:0000313" key="4">
    <source>
        <dbReference type="Proteomes" id="UP000295361"/>
    </source>
</evidence>
<dbReference type="SUPFAM" id="SSF52540">
    <property type="entry name" value="P-loop containing nucleoside triphosphate hydrolases"/>
    <property type="match status" value="1"/>
</dbReference>
<reference evidence="3 4" key="1">
    <citation type="submission" date="2019-03" db="EMBL/GenBank/DDBJ databases">
        <title>Genomic Encyclopedia of Type Strains, Phase IV (KMG-IV): sequencing the most valuable type-strain genomes for metagenomic binning, comparative biology and taxonomic classification.</title>
        <authorList>
            <person name="Goeker M."/>
        </authorList>
    </citation>
    <scope>NUCLEOTIDE SEQUENCE [LARGE SCALE GENOMIC DNA]</scope>
    <source>
        <strain evidence="3 4">DSM 16998</strain>
    </source>
</reference>
<dbReference type="PANTHER" id="PTHR43681:SF1">
    <property type="entry name" value="SARCALUMENIN"/>
    <property type="match status" value="1"/>
</dbReference>
<dbReference type="InParanoid" id="A0A4R6QMN1"/>